<dbReference type="AlphaFoldDB" id="A0A0Q9X5J2"/>
<evidence type="ECO:0000313" key="1">
    <source>
        <dbReference type="EMBL" id="KRG00065.1"/>
    </source>
</evidence>
<organism evidence="1 2">
    <name type="scientific">Drosophila willistoni</name>
    <name type="common">Fruit fly</name>
    <dbReference type="NCBI Taxonomy" id="7260"/>
    <lineage>
        <taxon>Eukaryota</taxon>
        <taxon>Metazoa</taxon>
        <taxon>Ecdysozoa</taxon>
        <taxon>Arthropoda</taxon>
        <taxon>Hexapoda</taxon>
        <taxon>Insecta</taxon>
        <taxon>Pterygota</taxon>
        <taxon>Neoptera</taxon>
        <taxon>Endopterygota</taxon>
        <taxon>Diptera</taxon>
        <taxon>Brachycera</taxon>
        <taxon>Muscomorpha</taxon>
        <taxon>Ephydroidea</taxon>
        <taxon>Drosophilidae</taxon>
        <taxon>Drosophila</taxon>
        <taxon>Sophophora</taxon>
    </lineage>
</organism>
<accession>A0A0Q9X5J2</accession>
<dbReference type="EMBL" id="CH964272">
    <property type="protein sequence ID" value="KRG00065.1"/>
    <property type="molecule type" value="Genomic_DNA"/>
</dbReference>
<dbReference type="Proteomes" id="UP000007798">
    <property type="component" value="Unassembled WGS sequence"/>
</dbReference>
<keyword evidence="2" id="KW-1185">Reference proteome</keyword>
<dbReference type="InParanoid" id="A0A0Q9X5J2"/>
<proteinExistence type="predicted"/>
<reference evidence="1 2" key="1">
    <citation type="journal article" date="2007" name="Nature">
        <title>Evolution of genes and genomes on the Drosophila phylogeny.</title>
        <authorList>
            <consortium name="Drosophila 12 Genomes Consortium"/>
            <person name="Clark A.G."/>
            <person name="Eisen M.B."/>
            <person name="Smith D.R."/>
            <person name="Bergman C.M."/>
            <person name="Oliver B."/>
            <person name="Markow T.A."/>
            <person name="Kaufman T.C."/>
            <person name="Kellis M."/>
            <person name="Gelbart W."/>
            <person name="Iyer V.N."/>
            <person name="Pollard D.A."/>
            <person name="Sackton T.B."/>
            <person name="Larracuente A.M."/>
            <person name="Singh N.D."/>
            <person name="Abad J.P."/>
            <person name="Abt D.N."/>
            <person name="Adryan B."/>
            <person name="Aguade M."/>
            <person name="Akashi H."/>
            <person name="Anderson W.W."/>
            <person name="Aquadro C.F."/>
            <person name="Ardell D.H."/>
            <person name="Arguello R."/>
            <person name="Artieri C.G."/>
            <person name="Barbash D.A."/>
            <person name="Barker D."/>
            <person name="Barsanti P."/>
            <person name="Batterham P."/>
            <person name="Batzoglou S."/>
            <person name="Begun D."/>
            <person name="Bhutkar A."/>
            <person name="Blanco E."/>
            <person name="Bosak S.A."/>
            <person name="Bradley R.K."/>
            <person name="Brand A.D."/>
            <person name="Brent M.R."/>
            <person name="Brooks A.N."/>
            <person name="Brown R.H."/>
            <person name="Butlin R.K."/>
            <person name="Caggese C."/>
            <person name="Calvi B.R."/>
            <person name="Bernardo de Carvalho A."/>
            <person name="Caspi A."/>
            <person name="Castrezana S."/>
            <person name="Celniker S.E."/>
            <person name="Chang J.L."/>
            <person name="Chapple C."/>
            <person name="Chatterji S."/>
            <person name="Chinwalla A."/>
            <person name="Civetta A."/>
            <person name="Clifton S.W."/>
            <person name="Comeron J.M."/>
            <person name="Costello J.C."/>
            <person name="Coyne J.A."/>
            <person name="Daub J."/>
            <person name="David R.G."/>
            <person name="Delcher A.L."/>
            <person name="Delehaunty K."/>
            <person name="Do C.B."/>
            <person name="Ebling H."/>
            <person name="Edwards K."/>
            <person name="Eickbush T."/>
            <person name="Evans J.D."/>
            <person name="Filipski A."/>
            <person name="Findeiss S."/>
            <person name="Freyhult E."/>
            <person name="Fulton L."/>
            <person name="Fulton R."/>
            <person name="Garcia A.C."/>
            <person name="Gardiner A."/>
            <person name="Garfield D.A."/>
            <person name="Garvin B.E."/>
            <person name="Gibson G."/>
            <person name="Gilbert D."/>
            <person name="Gnerre S."/>
            <person name="Godfrey J."/>
            <person name="Good R."/>
            <person name="Gotea V."/>
            <person name="Gravely B."/>
            <person name="Greenberg A.J."/>
            <person name="Griffiths-Jones S."/>
            <person name="Gross S."/>
            <person name="Guigo R."/>
            <person name="Gustafson E.A."/>
            <person name="Haerty W."/>
            <person name="Hahn M.W."/>
            <person name="Halligan D.L."/>
            <person name="Halpern A.L."/>
            <person name="Halter G.M."/>
            <person name="Han M.V."/>
            <person name="Heger A."/>
            <person name="Hillier L."/>
            <person name="Hinrichs A.S."/>
            <person name="Holmes I."/>
            <person name="Hoskins R.A."/>
            <person name="Hubisz M.J."/>
            <person name="Hultmark D."/>
            <person name="Huntley M.A."/>
            <person name="Jaffe D.B."/>
            <person name="Jagadeeshan S."/>
            <person name="Jeck W.R."/>
            <person name="Johnson J."/>
            <person name="Jones C.D."/>
            <person name="Jordan W.C."/>
            <person name="Karpen G.H."/>
            <person name="Kataoka E."/>
            <person name="Keightley P.D."/>
            <person name="Kheradpour P."/>
            <person name="Kirkness E.F."/>
            <person name="Koerich L.B."/>
            <person name="Kristiansen K."/>
            <person name="Kudrna D."/>
            <person name="Kulathinal R.J."/>
            <person name="Kumar S."/>
            <person name="Kwok R."/>
            <person name="Lander E."/>
            <person name="Langley C.H."/>
            <person name="Lapoint R."/>
            <person name="Lazzaro B.P."/>
            <person name="Lee S.J."/>
            <person name="Levesque L."/>
            <person name="Li R."/>
            <person name="Lin C.F."/>
            <person name="Lin M.F."/>
            <person name="Lindblad-Toh K."/>
            <person name="Llopart A."/>
            <person name="Long M."/>
            <person name="Low L."/>
            <person name="Lozovsky E."/>
            <person name="Lu J."/>
            <person name="Luo M."/>
            <person name="Machado C.A."/>
            <person name="Makalowski W."/>
            <person name="Marzo M."/>
            <person name="Matsuda M."/>
            <person name="Matzkin L."/>
            <person name="McAllister B."/>
            <person name="McBride C.S."/>
            <person name="McKernan B."/>
            <person name="McKernan K."/>
            <person name="Mendez-Lago M."/>
            <person name="Minx P."/>
            <person name="Mollenhauer M.U."/>
            <person name="Montooth K."/>
            <person name="Mount S.M."/>
            <person name="Mu X."/>
            <person name="Myers E."/>
            <person name="Negre B."/>
            <person name="Newfeld S."/>
            <person name="Nielsen R."/>
            <person name="Noor M.A."/>
            <person name="O'Grady P."/>
            <person name="Pachter L."/>
            <person name="Papaceit M."/>
            <person name="Parisi M.J."/>
            <person name="Parisi M."/>
            <person name="Parts L."/>
            <person name="Pedersen J.S."/>
            <person name="Pesole G."/>
            <person name="Phillippy A.M."/>
            <person name="Ponting C.P."/>
            <person name="Pop M."/>
            <person name="Porcelli D."/>
            <person name="Powell J.R."/>
            <person name="Prohaska S."/>
            <person name="Pruitt K."/>
            <person name="Puig M."/>
            <person name="Quesneville H."/>
            <person name="Ram K.R."/>
            <person name="Rand D."/>
            <person name="Rasmussen M.D."/>
            <person name="Reed L.K."/>
            <person name="Reenan R."/>
            <person name="Reily A."/>
            <person name="Remington K.A."/>
            <person name="Rieger T.T."/>
            <person name="Ritchie M.G."/>
            <person name="Robin C."/>
            <person name="Rogers Y.H."/>
            <person name="Rohde C."/>
            <person name="Rozas J."/>
            <person name="Rubenfield M.J."/>
            <person name="Ruiz A."/>
            <person name="Russo S."/>
            <person name="Salzberg S.L."/>
            <person name="Sanchez-Gracia A."/>
            <person name="Saranga D.J."/>
            <person name="Sato H."/>
            <person name="Schaeffer S.W."/>
            <person name="Schatz M.C."/>
            <person name="Schlenke T."/>
            <person name="Schwartz R."/>
            <person name="Segarra C."/>
            <person name="Singh R.S."/>
            <person name="Sirot L."/>
            <person name="Sirota M."/>
            <person name="Sisneros N.B."/>
            <person name="Smith C.D."/>
            <person name="Smith T.F."/>
            <person name="Spieth J."/>
            <person name="Stage D.E."/>
            <person name="Stark A."/>
            <person name="Stephan W."/>
            <person name="Strausberg R.L."/>
            <person name="Strempel S."/>
            <person name="Sturgill D."/>
            <person name="Sutton G."/>
            <person name="Sutton G.G."/>
            <person name="Tao W."/>
            <person name="Teichmann S."/>
            <person name="Tobari Y.N."/>
            <person name="Tomimura Y."/>
            <person name="Tsolas J.M."/>
            <person name="Valente V.L."/>
            <person name="Venter E."/>
            <person name="Venter J.C."/>
            <person name="Vicario S."/>
            <person name="Vieira F.G."/>
            <person name="Vilella A.J."/>
            <person name="Villasante A."/>
            <person name="Walenz B."/>
            <person name="Wang J."/>
            <person name="Wasserman M."/>
            <person name="Watts T."/>
            <person name="Wilson D."/>
            <person name="Wilson R.K."/>
            <person name="Wing R.A."/>
            <person name="Wolfner M.F."/>
            <person name="Wong A."/>
            <person name="Wong G.K."/>
            <person name="Wu C.I."/>
            <person name="Wu G."/>
            <person name="Yamamoto D."/>
            <person name="Yang H.P."/>
            <person name="Yang S.P."/>
            <person name="Yorke J.A."/>
            <person name="Yoshida K."/>
            <person name="Zdobnov E."/>
            <person name="Zhang P."/>
            <person name="Zhang Y."/>
            <person name="Zimin A.V."/>
            <person name="Baldwin J."/>
            <person name="Abdouelleil A."/>
            <person name="Abdulkadir J."/>
            <person name="Abebe A."/>
            <person name="Abera B."/>
            <person name="Abreu J."/>
            <person name="Acer S.C."/>
            <person name="Aftuck L."/>
            <person name="Alexander A."/>
            <person name="An P."/>
            <person name="Anderson E."/>
            <person name="Anderson S."/>
            <person name="Arachi H."/>
            <person name="Azer M."/>
            <person name="Bachantsang P."/>
            <person name="Barry A."/>
            <person name="Bayul T."/>
            <person name="Berlin A."/>
            <person name="Bessette D."/>
            <person name="Bloom T."/>
            <person name="Blye J."/>
            <person name="Boguslavskiy L."/>
            <person name="Bonnet C."/>
            <person name="Boukhgalter B."/>
            <person name="Bourzgui I."/>
            <person name="Brown A."/>
            <person name="Cahill P."/>
            <person name="Channer S."/>
            <person name="Cheshatsang Y."/>
            <person name="Chuda L."/>
            <person name="Citroen M."/>
            <person name="Collymore A."/>
            <person name="Cooke P."/>
            <person name="Costello M."/>
            <person name="D'Aco K."/>
            <person name="Daza R."/>
            <person name="De Haan G."/>
            <person name="DeGray S."/>
            <person name="DeMaso C."/>
            <person name="Dhargay N."/>
            <person name="Dooley K."/>
            <person name="Dooley E."/>
            <person name="Doricent M."/>
            <person name="Dorje P."/>
            <person name="Dorjee K."/>
            <person name="Dupes A."/>
            <person name="Elong R."/>
            <person name="Falk J."/>
            <person name="Farina A."/>
            <person name="Faro S."/>
            <person name="Ferguson D."/>
            <person name="Fisher S."/>
            <person name="Foley C.D."/>
            <person name="Franke A."/>
            <person name="Friedrich D."/>
            <person name="Gadbois L."/>
            <person name="Gearin G."/>
            <person name="Gearin C.R."/>
            <person name="Giannoukos G."/>
            <person name="Goode T."/>
            <person name="Graham J."/>
            <person name="Grandbois E."/>
            <person name="Grewal S."/>
            <person name="Gyaltsen K."/>
            <person name="Hafez N."/>
            <person name="Hagos B."/>
            <person name="Hall J."/>
            <person name="Henson C."/>
            <person name="Hollinger A."/>
            <person name="Honan T."/>
            <person name="Huard M.D."/>
            <person name="Hughes L."/>
            <person name="Hurhula B."/>
            <person name="Husby M.E."/>
            <person name="Kamat A."/>
            <person name="Kanga B."/>
            <person name="Kashin S."/>
            <person name="Khazanovich D."/>
            <person name="Kisner P."/>
            <person name="Lance K."/>
            <person name="Lara M."/>
            <person name="Lee W."/>
            <person name="Lennon N."/>
            <person name="Letendre F."/>
            <person name="LeVine R."/>
            <person name="Lipovsky A."/>
            <person name="Liu X."/>
            <person name="Liu J."/>
            <person name="Liu S."/>
            <person name="Lokyitsang T."/>
            <person name="Lokyitsang Y."/>
            <person name="Lubonja R."/>
            <person name="Lui A."/>
            <person name="MacDonald P."/>
            <person name="Magnisalis V."/>
            <person name="Maru K."/>
            <person name="Matthews C."/>
            <person name="McCusker W."/>
            <person name="McDonough S."/>
            <person name="Mehta T."/>
            <person name="Meldrim J."/>
            <person name="Meneus L."/>
            <person name="Mihai O."/>
            <person name="Mihalev A."/>
            <person name="Mihova T."/>
            <person name="Mittelman R."/>
            <person name="Mlenga V."/>
            <person name="Montmayeur A."/>
            <person name="Mulrain L."/>
            <person name="Navidi A."/>
            <person name="Naylor J."/>
            <person name="Negash T."/>
            <person name="Nguyen T."/>
            <person name="Nguyen N."/>
            <person name="Nicol R."/>
            <person name="Norbu C."/>
            <person name="Norbu N."/>
            <person name="Novod N."/>
            <person name="O'Neill B."/>
            <person name="Osman S."/>
            <person name="Markiewicz E."/>
            <person name="Oyono O.L."/>
            <person name="Patti C."/>
            <person name="Phunkhang P."/>
            <person name="Pierre F."/>
            <person name="Priest M."/>
            <person name="Raghuraman S."/>
            <person name="Rege F."/>
            <person name="Reyes R."/>
            <person name="Rise C."/>
            <person name="Rogov P."/>
            <person name="Ross K."/>
            <person name="Ryan E."/>
            <person name="Settipalli S."/>
            <person name="Shea T."/>
            <person name="Sherpa N."/>
            <person name="Shi L."/>
            <person name="Shih D."/>
            <person name="Sparrow T."/>
            <person name="Spaulding J."/>
            <person name="Stalker J."/>
            <person name="Stange-Thomann N."/>
            <person name="Stavropoulos S."/>
            <person name="Stone C."/>
            <person name="Strader C."/>
            <person name="Tesfaye S."/>
            <person name="Thomson T."/>
            <person name="Thoulutsang Y."/>
            <person name="Thoulutsang D."/>
            <person name="Topham K."/>
            <person name="Topping I."/>
            <person name="Tsamla T."/>
            <person name="Vassiliev H."/>
            <person name="Vo A."/>
            <person name="Wangchuk T."/>
            <person name="Wangdi T."/>
            <person name="Weiand M."/>
            <person name="Wilkinson J."/>
            <person name="Wilson A."/>
            <person name="Yadav S."/>
            <person name="Young G."/>
            <person name="Yu Q."/>
            <person name="Zembek L."/>
            <person name="Zhong D."/>
            <person name="Zimmer A."/>
            <person name="Zwirko Z."/>
            <person name="Jaffe D.B."/>
            <person name="Alvarez P."/>
            <person name="Brockman W."/>
            <person name="Butler J."/>
            <person name="Chin C."/>
            <person name="Gnerre S."/>
            <person name="Grabherr M."/>
            <person name="Kleber M."/>
            <person name="Mauceli E."/>
            <person name="MacCallum I."/>
        </authorList>
    </citation>
    <scope>NUCLEOTIDE SEQUENCE [LARGE SCALE GENOMIC DNA]</scope>
    <source>
        <strain evidence="2">Tucson 14030-0811.24</strain>
    </source>
</reference>
<sequence length="51" mass="5546">MRKGTAAAKRKQLQQLRQHHQQLLASDLSLASSPTRLAAALISSAVDLYTT</sequence>
<gene>
    <name evidence="1" type="primary">Dwil\GK27874</name>
    <name evidence="1" type="ORF">Dwil_GK27874</name>
</gene>
<name>A0A0Q9X5J2_DROWI</name>
<protein>
    <submittedName>
        <fullName evidence="1">Uncharacterized protein</fullName>
    </submittedName>
</protein>
<evidence type="ECO:0000313" key="2">
    <source>
        <dbReference type="Proteomes" id="UP000007798"/>
    </source>
</evidence>